<comment type="function">
    <text evidence="8">May play a role in spermatogenesis.</text>
</comment>
<accession>A0A5G2QT36</accession>
<feature type="compositionally biased region" description="Pro residues" evidence="9">
    <location>
        <begin position="153"/>
        <end position="169"/>
    </location>
</feature>
<evidence type="ECO:0000256" key="9">
    <source>
        <dbReference type="SAM" id="MobiDB-lite"/>
    </source>
</evidence>
<protein>
    <submittedName>
        <fullName evidence="12">Uncharacterized protein</fullName>
    </submittedName>
</protein>
<reference evidence="12" key="2">
    <citation type="journal article" date="2020" name="Gigascience">
        <title>An improved pig reference genome sequence to enable pig genetics and genomics research.</title>
        <authorList>
            <person name="Warr A."/>
            <person name="Affara N."/>
            <person name="Aken B."/>
            <person name="Beiki H."/>
            <person name="Bickhart D.M."/>
            <person name="Billis K."/>
            <person name="Chow W."/>
            <person name="Eory L."/>
            <person name="Finlayson H.A."/>
            <person name="Flicek P."/>
            <person name="Giron C.G."/>
            <person name="Griffin D.K."/>
            <person name="Hall R."/>
            <person name="Hannum G."/>
            <person name="Hourlier T."/>
            <person name="Howe K."/>
            <person name="Hume D.A."/>
            <person name="Izuogu O."/>
            <person name="Kim K."/>
            <person name="Koren S."/>
            <person name="Liu H."/>
            <person name="Manchanda N."/>
            <person name="Martin F.J."/>
            <person name="Nonneman D.J."/>
            <person name="O'Connor R.E."/>
            <person name="Phillippy A.M."/>
            <person name="Rohrer G.A."/>
            <person name="Rosen B.D."/>
            <person name="Rund L.A."/>
            <person name="Sargent C.A."/>
            <person name="Schook L.B."/>
            <person name="Schroeder S.G."/>
            <person name="Schwartz A.S."/>
            <person name="Skinner B.M."/>
            <person name="Talbot R."/>
            <person name="Tseng E."/>
            <person name="Tuggle C.K."/>
            <person name="Watson M."/>
            <person name="Smith T.P.L."/>
            <person name="Archibald A.L."/>
        </authorList>
    </citation>
    <scope>NUCLEOTIDE SEQUENCE [LARGE SCALE GENOMIC DNA]</scope>
    <source>
        <strain evidence="12">Duroc</strain>
    </source>
</reference>
<evidence type="ECO:0000256" key="6">
    <source>
        <dbReference type="ARBA" id="ARBA00023136"/>
    </source>
</evidence>
<feature type="compositionally biased region" description="Low complexity" evidence="9">
    <location>
        <begin position="117"/>
        <end position="128"/>
    </location>
</feature>
<keyword evidence="3" id="KW-0221">Differentiation</keyword>
<feature type="region of interest" description="Disordered" evidence="9">
    <location>
        <begin position="635"/>
        <end position="654"/>
    </location>
</feature>
<feature type="compositionally biased region" description="Basic and acidic residues" evidence="9">
    <location>
        <begin position="1068"/>
        <end position="1085"/>
    </location>
</feature>
<reference evidence="12" key="4">
    <citation type="submission" date="2025-09" db="UniProtKB">
        <authorList>
            <consortium name="Ensembl"/>
        </authorList>
    </citation>
    <scope>IDENTIFICATION</scope>
</reference>
<feature type="domain" description="SPATA31" evidence="10">
    <location>
        <begin position="355"/>
        <end position="709"/>
    </location>
</feature>
<evidence type="ECO:0000256" key="8">
    <source>
        <dbReference type="ARBA" id="ARBA00037695"/>
    </source>
</evidence>
<keyword evidence="4" id="KW-0744">Spermatogenesis</keyword>
<evidence type="ECO:0000256" key="2">
    <source>
        <dbReference type="ARBA" id="ARBA00022692"/>
    </source>
</evidence>
<dbReference type="Bgee" id="ENSSSCG00000044869">
    <property type="expression patterns" value="Expressed in testis and 1 other cell type or tissue"/>
</dbReference>
<keyword evidence="5" id="KW-1133">Transmembrane helix</keyword>
<evidence type="ECO:0000259" key="10">
    <source>
        <dbReference type="Pfam" id="PF14650"/>
    </source>
</evidence>
<feature type="domain" description="SPATA31-like" evidence="11">
    <location>
        <begin position="40"/>
        <end position="100"/>
    </location>
</feature>
<feature type="compositionally biased region" description="Low complexity" evidence="9">
    <location>
        <begin position="170"/>
        <end position="182"/>
    </location>
</feature>
<dbReference type="PANTHER" id="PTHR21859">
    <property type="entry name" value="ACROSOME-SPECIFIC PROTEIN"/>
    <property type="match status" value="1"/>
</dbReference>
<organism evidence="12 13">
    <name type="scientific">Sus scrofa</name>
    <name type="common">Pig</name>
    <dbReference type="NCBI Taxonomy" id="9823"/>
    <lineage>
        <taxon>Eukaryota</taxon>
        <taxon>Metazoa</taxon>
        <taxon>Chordata</taxon>
        <taxon>Craniata</taxon>
        <taxon>Vertebrata</taxon>
        <taxon>Euteleostomi</taxon>
        <taxon>Mammalia</taxon>
        <taxon>Eutheria</taxon>
        <taxon>Laurasiatheria</taxon>
        <taxon>Artiodactyla</taxon>
        <taxon>Suina</taxon>
        <taxon>Suidae</taxon>
        <taxon>Sus</taxon>
    </lineage>
</organism>
<feature type="region of interest" description="Disordered" evidence="9">
    <location>
        <begin position="95"/>
        <end position="213"/>
    </location>
</feature>
<reference evidence="12" key="3">
    <citation type="submission" date="2025-08" db="UniProtKB">
        <authorList>
            <consortium name="Ensembl"/>
        </authorList>
    </citation>
    <scope>IDENTIFICATION</scope>
</reference>
<dbReference type="PaxDb" id="9823-ENSSSCP00000005503"/>
<dbReference type="Pfam" id="PF14650">
    <property type="entry name" value="FAM75"/>
    <property type="match status" value="1"/>
</dbReference>
<proteinExistence type="inferred from homology"/>
<dbReference type="Proteomes" id="UP000008227">
    <property type="component" value="Chromosome 1"/>
</dbReference>
<feature type="region of interest" description="Disordered" evidence="9">
    <location>
        <begin position="1247"/>
        <end position="1288"/>
    </location>
</feature>
<dbReference type="FunCoup" id="A0A5G2QT36">
    <property type="interactions" value="310"/>
</dbReference>
<dbReference type="GO" id="GO:0030154">
    <property type="term" value="P:cell differentiation"/>
    <property type="evidence" value="ECO:0007669"/>
    <property type="project" value="UniProtKB-KW"/>
</dbReference>
<feature type="region of interest" description="Disordered" evidence="9">
    <location>
        <begin position="1031"/>
        <end position="1116"/>
    </location>
</feature>
<evidence type="ECO:0000259" key="11">
    <source>
        <dbReference type="Pfam" id="PF15371"/>
    </source>
</evidence>
<evidence type="ECO:0000256" key="5">
    <source>
        <dbReference type="ARBA" id="ARBA00022989"/>
    </source>
</evidence>
<keyword evidence="2" id="KW-0812">Transmembrane</keyword>
<dbReference type="GeneTree" id="ENSGT00950000183043"/>
<evidence type="ECO:0000256" key="1">
    <source>
        <dbReference type="ARBA" id="ARBA00004167"/>
    </source>
</evidence>
<feature type="compositionally biased region" description="Pro residues" evidence="9">
    <location>
        <begin position="95"/>
        <end position="108"/>
    </location>
</feature>
<dbReference type="InParanoid" id="A0A5G2QT36"/>
<evidence type="ECO:0000313" key="13">
    <source>
        <dbReference type="Proteomes" id="UP000008227"/>
    </source>
</evidence>
<comment type="similarity">
    <text evidence="7">Belongs to the SPATA31 family.</text>
</comment>
<feature type="compositionally biased region" description="Polar residues" evidence="9">
    <location>
        <begin position="197"/>
        <end position="211"/>
    </location>
</feature>
<dbReference type="GlyGen" id="A0A5G2QT36">
    <property type="glycosylation" value="2 sites"/>
</dbReference>
<sequence length="1315" mass="144303">MPPRVSFYCTCPSGPAPQSLRRCPPLSGLPSPPGLIHSWLQLLSPISYSHLGRLPDKGSFHLLSCQETPGETCEAVPAGVCQPCGEPVEDAAPAIPPLAPLSKHPPPLASTLLPGPTTSSASVHSHTSLNASQPPEPSVPLASLSPWPLDLSSPPPCPPDSEACPPPPTASSAPTPQDSTPTLTQDDPSMALPLGTVPQNLSPHNPGSTSLAPAISGFGRSGCPPSALSRWQAAAKALCLSRSSQGKSQEKHLSYHPPDASFSVGPSDREMEASSPSLLSSDDQKLLEIQMTKTVEIKIWKEKEKDGSNLKQMSPDCHLDSLGSMLKALGADQNTTIAQTFWNTKDKPEQLPCPQQLSYPNHLQQEYNQLFWGLPSLHSESLVATAWISESPSAPQSPSFLFNRIPNASPVQMQAKIFPLLSQFQPLSRLEFQSQPFIPTIPQFQLTPLAQVQTQAPLKPSLPIETHSSPPQIRACGIRCPLAPNKPQSLTPTEIPHSEQSLLLKQLENAWDLSSEVKRSQEVSSVFTSKFPEDSWVGSILPENFPISPELRKQLEQHLQKWLIQHRWELPQRIQESLEISQLQEEFPRTRQAKAKHGPSRPSSFIGESSKDAQKVGFRRSQDLGKGLGHILGKVPKDLSGSSESSLVKFQEENPEESESDLSLLKNDLGINLLRSLDKDLEKILKGHLVRKLGKVAKDLIPKDVNQSRLTVSHASLKSDTHMETRNLGILKSWAPCVNTSHRVSFLDPDTRDGLEAHIIRFRVKHRWGLPLKVLKPINLFKLKKAQPSPIRQFSFCPSATYVSEARSTVRFAEFLGKPPQAHSRERVITKESAPTLVRSLLGPSPVSEEAQRVLGRIPASEYHGPSKASLTGREARPPSRSLTVSLMDTSQGIPILEANLGMQSLRAEEAREAVEPKESSALKPQSRVILGTKMLTKCQTTNVHMTSLRAPGTSKISLLPRMSAFQHPGEPCLNTEVAHEFKSKVKLQSDNQLQGCPKHMFLAAKNLSSRVSQYPPPKVPTGDRLASQALSGPMAAPRSRLGQQEPQTSKLQDSWKSQSKMIATISKRRDCRGPKPGEHEESFKELGTSQAGNMSHPAQGRGIIGSKKQGPPESPFRKRMRLLFEWIFPSKKVKSQDALQKGKPVSAITESQGPIKSKSILKSETAEAQALMTAVGHILEEKMAIHHGHHATKLNDHRQELQASVCGCSCYHKFLFYPEQGKMVGYRACSHQANFKDQSCSFREREVRHQQSSKSVRFNDEPTGLRQPPTLSPKKTLSPVSPCQHGSRMPGALARHQHCPRHCCLRGGVLPSKP</sequence>
<keyword evidence="6" id="KW-0472">Membrane</keyword>
<evidence type="ECO:0000256" key="4">
    <source>
        <dbReference type="ARBA" id="ARBA00022871"/>
    </source>
</evidence>
<dbReference type="Ensembl" id="ENSSSCT00000081088.2">
    <property type="protein sequence ID" value="ENSSSCP00000061330.2"/>
    <property type="gene ID" value="ENSSSCG00000044869.2"/>
</dbReference>
<dbReference type="InterPro" id="IPR039509">
    <property type="entry name" value="SPATA31"/>
</dbReference>
<comment type="subcellular location">
    <subcellularLocation>
        <location evidence="1">Membrane</location>
        <topology evidence="1">Single-pass membrane protein</topology>
    </subcellularLocation>
</comment>
<dbReference type="PANTHER" id="PTHR21859:SF55">
    <property type="entry name" value="SPERMATOGENESIS-ASSOCIATED PROTEIN 31A1-RELATED"/>
    <property type="match status" value="1"/>
</dbReference>
<evidence type="ECO:0000256" key="7">
    <source>
        <dbReference type="ARBA" id="ARBA00035009"/>
    </source>
</evidence>
<feature type="compositionally biased region" description="Low complexity" evidence="9">
    <location>
        <begin position="140"/>
        <end position="152"/>
    </location>
</feature>
<dbReference type="InterPro" id="IPR027970">
    <property type="entry name" value="SPATA31-like"/>
</dbReference>
<reference evidence="13" key="1">
    <citation type="submission" date="2009-11" db="EMBL/GenBank/DDBJ databases">
        <authorList>
            <consortium name="Porcine genome sequencing project"/>
        </authorList>
    </citation>
    <scope>NUCLEOTIDE SEQUENCE [LARGE SCALE GENOMIC DNA]</scope>
    <source>
        <strain evidence="13">Duroc</strain>
    </source>
</reference>
<dbReference type="GO" id="GO:0007283">
    <property type="term" value="P:spermatogenesis"/>
    <property type="evidence" value="ECO:0007669"/>
    <property type="project" value="UniProtKB-KW"/>
</dbReference>
<dbReference type="Pfam" id="PF15371">
    <property type="entry name" value="DUF4599"/>
    <property type="match status" value="1"/>
</dbReference>
<keyword evidence="13" id="KW-1185">Reference proteome</keyword>
<feature type="compositionally biased region" description="Polar residues" evidence="9">
    <location>
        <begin position="1042"/>
        <end position="1062"/>
    </location>
</feature>
<evidence type="ECO:0000313" key="12">
    <source>
        <dbReference type="Ensembl" id="ENSSSCP00000061330.2"/>
    </source>
</evidence>
<evidence type="ECO:0000256" key="3">
    <source>
        <dbReference type="ARBA" id="ARBA00022782"/>
    </source>
</evidence>
<feature type="region of interest" description="Disordered" evidence="9">
    <location>
        <begin position="589"/>
        <end position="612"/>
    </location>
</feature>
<dbReference type="GO" id="GO:0016020">
    <property type="term" value="C:membrane"/>
    <property type="evidence" value="ECO:0007669"/>
    <property type="project" value="UniProtKB-SubCell"/>
</dbReference>
<feature type="region of interest" description="Disordered" evidence="9">
    <location>
        <begin position="247"/>
        <end position="279"/>
    </location>
</feature>
<name>A0A5G2QT36_PIG</name>